<dbReference type="Proteomes" id="UP000694845">
    <property type="component" value="Unplaced"/>
</dbReference>
<evidence type="ECO:0000256" key="9">
    <source>
        <dbReference type="SAM" id="Phobius"/>
    </source>
</evidence>
<dbReference type="GO" id="GO:0005765">
    <property type="term" value="C:lysosomal membrane"/>
    <property type="evidence" value="ECO:0007669"/>
    <property type="project" value="UniProtKB-SubCell"/>
</dbReference>
<dbReference type="GO" id="GO:0031902">
    <property type="term" value="C:late endosome membrane"/>
    <property type="evidence" value="ECO:0007669"/>
    <property type="project" value="UniProtKB-SubCell"/>
</dbReference>
<dbReference type="RefSeq" id="XP_022092683.1">
    <property type="nucleotide sequence ID" value="XM_022236991.1"/>
</dbReference>
<gene>
    <name evidence="12" type="primary">LOC110980371</name>
</gene>
<evidence type="ECO:0000256" key="1">
    <source>
        <dbReference type="ARBA" id="ARBA00004414"/>
    </source>
</evidence>
<proteinExistence type="inferred from homology"/>
<dbReference type="SMART" id="SM00714">
    <property type="entry name" value="LITAF"/>
    <property type="match status" value="1"/>
</dbReference>
<evidence type="ECO:0000256" key="3">
    <source>
        <dbReference type="ARBA" id="ARBA00004630"/>
    </source>
</evidence>
<dbReference type="OrthoDB" id="5599753at2759"/>
<dbReference type="GeneID" id="110980371"/>
<feature type="compositionally biased region" description="Low complexity" evidence="8">
    <location>
        <begin position="59"/>
        <end position="72"/>
    </location>
</feature>
<organism evidence="11 12">
    <name type="scientific">Acanthaster planci</name>
    <name type="common">Crown-of-thorns starfish</name>
    <dbReference type="NCBI Taxonomy" id="133434"/>
    <lineage>
        <taxon>Eukaryota</taxon>
        <taxon>Metazoa</taxon>
        <taxon>Echinodermata</taxon>
        <taxon>Eleutherozoa</taxon>
        <taxon>Asterozoa</taxon>
        <taxon>Asteroidea</taxon>
        <taxon>Valvatacea</taxon>
        <taxon>Valvatida</taxon>
        <taxon>Acanthasteridae</taxon>
        <taxon>Acanthaster</taxon>
    </lineage>
</organism>
<dbReference type="PANTHER" id="PTHR23292">
    <property type="entry name" value="LIPOPOLYSACCHARIDE-INDUCED TUMOR NECROSIS FACTOR-ALPHA FACTOR"/>
    <property type="match status" value="1"/>
</dbReference>
<dbReference type="OMA" id="PGYAHQT"/>
<evidence type="ECO:0000256" key="4">
    <source>
        <dbReference type="ARBA" id="ARBA00005975"/>
    </source>
</evidence>
<name>A0A8B7YHF6_ACAPL</name>
<keyword evidence="6" id="KW-0862">Zinc</keyword>
<feature type="compositionally biased region" description="Low complexity" evidence="8">
    <location>
        <begin position="17"/>
        <end position="26"/>
    </location>
</feature>
<keyword evidence="11" id="KW-1185">Reference proteome</keyword>
<keyword evidence="9" id="KW-1133">Transmembrane helix</keyword>
<evidence type="ECO:0000256" key="7">
    <source>
        <dbReference type="ARBA" id="ARBA00023136"/>
    </source>
</evidence>
<feature type="compositionally biased region" description="Pro residues" evidence="8">
    <location>
        <begin position="31"/>
        <end position="53"/>
    </location>
</feature>
<comment type="similarity">
    <text evidence="4">Belongs to the CDIP1/LITAF family.</text>
</comment>
<evidence type="ECO:0000256" key="8">
    <source>
        <dbReference type="SAM" id="MobiDB-lite"/>
    </source>
</evidence>
<accession>A0A8B7YHF6</accession>
<dbReference type="PANTHER" id="PTHR23292:SF6">
    <property type="entry name" value="FI16602P1-RELATED"/>
    <property type="match status" value="1"/>
</dbReference>
<evidence type="ECO:0000256" key="6">
    <source>
        <dbReference type="ARBA" id="ARBA00022833"/>
    </source>
</evidence>
<reference evidence="12" key="1">
    <citation type="submission" date="2025-08" db="UniProtKB">
        <authorList>
            <consortium name="RefSeq"/>
        </authorList>
    </citation>
    <scope>IDENTIFICATION</scope>
</reference>
<feature type="domain" description="LITAF" evidence="10">
    <location>
        <begin position="75"/>
        <end position="163"/>
    </location>
</feature>
<feature type="transmembrane region" description="Helical" evidence="9">
    <location>
        <begin position="116"/>
        <end position="144"/>
    </location>
</feature>
<dbReference type="KEGG" id="aplc:110980371"/>
<feature type="region of interest" description="Disordered" evidence="8">
    <location>
        <begin position="1"/>
        <end position="72"/>
    </location>
</feature>
<dbReference type="Pfam" id="PF10601">
    <property type="entry name" value="zf-LITAF-like"/>
    <property type="match status" value="1"/>
</dbReference>
<evidence type="ECO:0000313" key="11">
    <source>
        <dbReference type="Proteomes" id="UP000694845"/>
    </source>
</evidence>
<dbReference type="AlphaFoldDB" id="A0A8B7YHF6"/>
<evidence type="ECO:0000256" key="5">
    <source>
        <dbReference type="ARBA" id="ARBA00022723"/>
    </source>
</evidence>
<sequence length="164" mass="17686">MEETKSPDGPPPHDTSQQGQQGPQQQAPNPEQVPPPYSQQGPYPQPAPVPAPAPVITGQPLPQQQQPGAQWHQQQPTAVVVNVPVRFTAFPMTMQCPNCGNSITTETKKQNGIATWLTVGAMCLFFFGCLLCPLGLIGFCIPALKDTIHTCPVCKFTLGSHKHL</sequence>
<protein>
    <submittedName>
        <fullName evidence="12">Lipopolysaccharide-induced tumor necrosis factor-alpha factor homolog</fullName>
    </submittedName>
</protein>
<dbReference type="InterPro" id="IPR037519">
    <property type="entry name" value="LITAF_fam"/>
</dbReference>
<evidence type="ECO:0000256" key="2">
    <source>
        <dbReference type="ARBA" id="ARBA00004481"/>
    </source>
</evidence>
<evidence type="ECO:0000313" key="12">
    <source>
        <dbReference type="RefSeq" id="XP_022092683.1"/>
    </source>
</evidence>
<keyword evidence="5" id="KW-0479">Metal-binding</keyword>
<evidence type="ECO:0000259" key="10">
    <source>
        <dbReference type="PROSITE" id="PS51837"/>
    </source>
</evidence>
<dbReference type="InterPro" id="IPR006629">
    <property type="entry name" value="LITAF"/>
</dbReference>
<dbReference type="PROSITE" id="PS51837">
    <property type="entry name" value="LITAF"/>
    <property type="match status" value="1"/>
</dbReference>
<dbReference type="GO" id="GO:0008270">
    <property type="term" value="F:zinc ion binding"/>
    <property type="evidence" value="ECO:0007669"/>
    <property type="project" value="TreeGrafter"/>
</dbReference>
<keyword evidence="7 9" id="KW-0472">Membrane</keyword>
<comment type="subcellular location">
    <subcellularLocation>
        <location evidence="2">Endosome membrane</location>
        <topology evidence="2">Peripheral membrane protein</topology>
    </subcellularLocation>
    <subcellularLocation>
        <location evidence="1">Late endosome membrane</location>
    </subcellularLocation>
    <subcellularLocation>
        <location evidence="3">Lysosome membrane</location>
        <topology evidence="3">Peripheral membrane protein</topology>
        <orientation evidence="3">Cytoplasmic side</orientation>
    </subcellularLocation>
</comment>
<keyword evidence="9" id="KW-0812">Transmembrane</keyword>